<protein>
    <recommendedName>
        <fullName evidence="4">Metallopeptidase family protein</fullName>
    </recommendedName>
</protein>
<accession>A0A1G2MBN5</accession>
<dbReference type="Proteomes" id="UP000178121">
    <property type="component" value="Unassembled WGS sequence"/>
</dbReference>
<dbReference type="AlphaFoldDB" id="A0A1G2MBN5"/>
<dbReference type="Pfam" id="PF06262">
    <property type="entry name" value="Zincin_1"/>
    <property type="match status" value="1"/>
</dbReference>
<dbReference type="InterPro" id="IPR010428">
    <property type="entry name" value="Zincin_1"/>
</dbReference>
<dbReference type="InterPro" id="IPR038555">
    <property type="entry name" value="Zincin_1_sf"/>
</dbReference>
<sequence length="148" mass="16986">MYTVSLSVFESFVREGVEAVPERFRSRITNVVFLVEEEPTPKQRHDHRLSSRETLFGLYEGVPRTVRGADYGGLVLPDRITIFKKSIEHEAASLEEVRAQVIETVWHEVAHHFGLDETRVQRRESERKKLPTKAGHKEEKGGSQAFAE</sequence>
<dbReference type="CDD" id="cd12952">
    <property type="entry name" value="MMP_ACEL2062"/>
    <property type="match status" value="1"/>
</dbReference>
<dbReference type="Gene3D" id="3.30.2010.20">
    <property type="match status" value="1"/>
</dbReference>
<feature type="compositionally biased region" description="Basic and acidic residues" evidence="1">
    <location>
        <begin position="117"/>
        <end position="141"/>
    </location>
</feature>
<dbReference type="EMBL" id="MHRI01000010">
    <property type="protein sequence ID" value="OHA21316.1"/>
    <property type="molecule type" value="Genomic_DNA"/>
</dbReference>
<gene>
    <name evidence="2" type="ORF">A2849_03205</name>
</gene>
<evidence type="ECO:0000313" key="2">
    <source>
        <dbReference type="EMBL" id="OHA21316.1"/>
    </source>
</evidence>
<reference evidence="2 3" key="1">
    <citation type="journal article" date="2016" name="Nat. Commun.">
        <title>Thousands of microbial genomes shed light on interconnected biogeochemical processes in an aquifer system.</title>
        <authorList>
            <person name="Anantharaman K."/>
            <person name="Brown C.T."/>
            <person name="Hug L.A."/>
            <person name="Sharon I."/>
            <person name="Castelle C.J."/>
            <person name="Probst A.J."/>
            <person name="Thomas B.C."/>
            <person name="Singh A."/>
            <person name="Wilkins M.J."/>
            <person name="Karaoz U."/>
            <person name="Brodie E.L."/>
            <person name="Williams K.H."/>
            <person name="Hubbard S.S."/>
            <person name="Banfield J.F."/>
        </authorList>
    </citation>
    <scope>NUCLEOTIDE SEQUENCE [LARGE SCALE GENOMIC DNA]</scope>
</reference>
<proteinExistence type="predicted"/>
<name>A0A1G2MBN5_9BACT</name>
<comment type="caution">
    <text evidence="2">The sequence shown here is derived from an EMBL/GenBank/DDBJ whole genome shotgun (WGS) entry which is preliminary data.</text>
</comment>
<feature type="region of interest" description="Disordered" evidence="1">
    <location>
        <begin position="117"/>
        <end position="148"/>
    </location>
</feature>
<dbReference type="SUPFAM" id="SSF55486">
    <property type="entry name" value="Metalloproteases ('zincins'), catalytic domain"/>
    <property type="match status" value="1"/>
</dbReference>
<evidence type="ECO:0000313" key="3">
    <source>
        <dbReference type="Proteomes" id="UP000178121"/>
    </source>
</evidence>
<organism evidence="2 3">
    <name type="scientific">Candidatus Taylorbacteria bacterium RIFCSPHIGHO2_01_FULL_51_15</name>
    <dbReference type="NCBI Taxonomy" id="1802304"/>
    <lineage>
        <taxon>Bacteria</taxon>
        <taxon>Candidatus Tayloriibacteriota</taxon>
    </lineage>
</organism>
<evidence type="ECO:0000256" key="1">
    <source>
        <dbReference type="SAM" id="MobiDB-lite"/>
    </source>
</evidence>
<evidence type="ECO:0008006" key="4">
    <source>
        <dbReference type="Google" id="ProtNLM"/>
    </source>
</evidence>